<dbReference type="Gene3D" id="3.40.50.150">
    <property type="entry name" value="Vaccinia Virus protein VP39"/>
    <property type="match status" value="1"/>
</dbReference>
<sequence length="215" mass="24829">MNPKTEKNVVRSFHELYYNSTLWNKGLGNTHWFGIKTLKCPLDCWIYQELIYKLKPDIIIECGTFNGGSALYLAGLCDLLNKGKVITIDTDSYKGKPQHKRIKYLLGMSTSDKIVDQVKKLVRPKDRVLVILDSDHSRDNVIKELRIYNKFVPKGGYIIIEDTNINGHPVRPEFGPGPMEAVEIFLKENKDFAIDKSQEKFYLTFNPNGYLRRIK</sequence>
<keyword evidence="2" id="KW-0808">Transferase</keyword>
<dbReference type="PANTHER" id="PTHR40048">
    <property type="entry name" value="RHAMNOSYL O-METHYLTRANSFERASE"/>
    <property type="match status" value="1"/>
</dbReference>
<dbReference type="GO" id="GO:0008168">
    <property type="term" value="F:methyltransferase activity"/>
    <property type="evidence" value="ECO:0007669"/>
    <property type="project" value="UniProtKB-KW"/>
</dbReference>
<evidence type="ECO:0000313" key="4">
    <source>
        <dbReference type="Proteomes" id="UP000177382"/>
    </source>
</evidence>
<reference evidence="3 4" key="1">
    <citation type="journal article" date="2016" name="Nat. Commun.">
        <title>Thousands of microbial genomes shed light on interconnected biogeochemical processes in an aquifer system.</title>
        <authorList>
            <person name="Anantharaman K."/>
            <person name="Brown C.T."/>
            <person name="Hug L.A."/>
            <person name="Sharon I."/>
            <person name="Castelle C.J."/>
            <person name="Probst A.J."/>
            <person name="Thomas B.C."/>
            <person name="Singh A."/>
            <person name="Wilkins M.J."/>
            <person name="Karaoz U."/>
            <person name="Brodie E.L."/>
            <person name="Williams K.H."/>
            <person name="Hubbard S.S."/>
            <person name="Banfield J.F."/>
        </authorList>
    </citation>
    <scope>NUCLEOTIDE SEQUENCE [LARGE SCALE GENOMIC DNA]</scope>
</reference>
<dbReference type="AlphaFoldDB" id="A0A1F7XKN0"/>
<dbReference type="SUPFAM" id="SSF53335">
    <property type="entry name" value="S-adenosyl-L-methionine-dependent methyltransferases"/>
    <property type="match status" value="1"/>
</dbReference>
<dbReference type="STRING" id="1802485.A2V97_00870"/>
<evidence type="ECO:0000256" key="1">
    <source>
        <dbReference type="ARBA" id="ARBA00022603"/>
    </source>
</evidence>
<dbReference type="GO" id="GO:0032259">
    <property type="term" value="P:methylation"/>
    <property type="evidence" value="ECO:0007669"/>
    <property type="project" value="UniProtKB-KW"/>
</dbReference>
<gene>
    <name evidence="3" type="ORF">A2V97_00870</name>
</gene>
<dbReference type="EMBL" id="MGFX01000002">
    <property type="protein sequence ID" value="OGM15614.1"/>
    <property type="molecule type" value="Genomic_DNA"/>
</dbReference>
<dbReference type="GO" id="GO:0005886">
    <property type="term" value="C:plasma membrane"/>
    <property type="evidence" value="ECO:0007669"/>
    <property type="project" value="TreeGrafter"/>
</dbReference>
<dbReference type="GO" id="GO:0071770">
    <property type="term" value="P:DIM/DIP cell wall layer assembly"/>
    <property type="evidence" value="ECO:0007669"/>
    <property type="project" value="TreeGrafter"/>
</dbReference>
<name>A0A1F7XKN0_9BACT</name>
<evidence type="ECO:0000313" key="3">
    <source>
        <dbReference type="EMBL" id="OGM15614.1"/>
    </source>
</evidence>
<dbReference type="PANTHER" id="PTHR40048:SF1">
    <property type="entry name" value="RHAMNOSYL O-METHYLTRANSFERASE"/>
    <property type="match status" value="1"/>
</dbReference>
<organism evidence="3 4">
    <name type="scientific">Candidatus Woesebacteria bacterium RBG_16_42_24</name>
    <dbReference type="NCBI Taxonomy" id="1802485"/>
    <lineage>
        <taxon>Bacteria</taxon>
        <taxon>Candidatus Woeseibacteriota</taxon>
    </lineage>
</organism>
<evidence type="ECO:0000256" key="2">
    <source>
        <dbReference type="ARBA" id="ARBA00022679"/>
    </source>
</evidence>
<dbReference type="Proteomes" id="UP000177382">
    <property type="component" value="Unassembled WGS sequence"/>
</dbReference>
<accession>A0A1F7XKN0</accession>
<comment type="caution">
    <text evidence="3">The sequence shown here is derived from an EMBL/GenBank/DDBJ whole genome shotgun (WGS) entry which is preliminary data.</text>
</comment>
<protein>
    <submittedName>
        <fullName evidence="3">Cephalosporin hydroxylase</fullName>
    </submittedName>
</protein>
<keyword evidence="1" id="KW-0489">Methyltransferase</keyword>
<dbReference type="GO" id="GO:0008610">
    <property type="term" value="P:lipid biosynthetic process"/>
    <property type="evidence" value="ECO:0007669"/>
    <property type="project" value="InterPro"/>
</dbReference>
<dbReference type="Pfam" id="PF04989">
    <property type="entry name" value="RMNT_CmcI"/>
    <property type="match status" value="1"/>
</dbReference>
<dbReference type="InterPro" id="IPR007072">
    <property type="entry name" value="RNMT_CmcI"/>
</dbReference>
<dbReference type="InterPro" id="IPR029063">
    <property type="entry name" value="SAM-dependent_MTases_sf"/>
</dbReference>
<proteinExistence type="predicted"/>